<comment type="caution">
    <text evidence="8">The sequence shown here is derived from an EMBL/GenBank/DDBJ whole genome shotgun (WGS) entry which is preliminary data.</text>
</comment>
<evidence type="ECO:0000256" key="4">
    <source>
        <dbReference type="ARBA" id="ARBA00022989"/>
    </source>
</evidence>
<evidence type="ECO:0000256" key="3">
    <source>
        <dbReference type="ARBA" id="ARBA00022692"/>
    </source>
</evidence>
<reference evidence="8 9" key="1">
    <citation type="journal article" date="2013" name="Antonie Van Leeuwenhoek">
        <title>Echinimonas agarilytica gen. nov., sp. nov., a new gammaproteobacterium isolated from the sea urchin Strongylocentrotus intermedius.</title>
        <authorList>
            <person name="Nedashkovskaya O.I."/>
            <person name="Stenkova A.M."/>
            <person name="Zhukova N.V."/>
            <person name="Van Trappen S."/>
            <person name="Lee J.S."/>
            <person name="Kim S.B."/>
        </authorList>
    </citation>
    <scope>NUCLEOTIDE SEQUENCE [LARGE SCALE GENOMIC DNA]</scope>
    <source>
        <strain evidence="8 9">KMM 6351</strain>
    </source>
</reference>
<dbReference type="InterPro" id="IPR023081">
    <property type="entry name" value="Cell_div_FtsB"/>
</dbReference>
<proteinExistence type="inferred from homology"/>
<dbReference type="AlphaFoldDB" id="A0AA42B6L6"/>
<dbReference type="Proteomes" id="UP001165393">
    <property type="component" value="Unassembled WGS sequence"/>
</dbReference>
<keyword evidence="7" id="KW-0997">Cell inner membrane</keyword>
<evidence type="ECO:0000256" key="7">
    <source>
        <dbReference type="HAMAP-Rule" id="MF_00599"/>
    </source>
</evidence>
<protein>
    <recommendedName>
        <fullName evidence="7">Cell division protein FtsB</fullName>
    </recommendedName>
</protein>
<dbReference type="EMBL" id="JAMQGP010000001">
    <property type="protein sequence ID" value="MCM2678834.1"/>
    <property type="molecule type" value="Genomic_DNA"/>
</dbReference>
<keyword evidence="2 7" id="KW-0132">Cell division</keyword>
<evidence type="ECO:0000256" key="2">
    <source>
        <dbReference type="ARBA" id="ARBA00022618"/>
    </source>
</evidence>
<name>A0AA42B6L6_9GAMM</name>
<feature type="topological domain" description="Cytoplasmic" evidence="7">
    <location>
        <begin position="1"/>
        <end position="3"/>
    </location>
</feature>
<comment type="subunit">
    <text evidence="7">Part of a complex composed of FtsB, FtsL and FtsQ.</text>
</comment>
<dbReference type="HAMAP" id="MF_00599">
    <property type="entry name" value="FtsB"/>
    <property type="match status" value="1"/>
</dbReference>
<dbReference type="RefSeq" id="WP_251260184.1">
    <property type="nucleotide sequence ID" value="NZ_JAMQGP010000001.1"/>
</dbReference>
<keyword evidence="5 7" id="KW-0472">Membrane</keyword>
<sequence length="99" mass="11405">MRLVTPILLIIFLLLQHRLWFGDNSVADYVELSESVESQKLSNEVLMKQNELLLQEINGLKSGTDAVEERARNELGMIQQGEVFYRLRQSTGTPNNERE</sequence>
<keyword evidence="9" id="KW-1185">Reference proteome</keyword>
<dbReference type="PANTHER" id="PTHR37485">
    <property type="entry name" value="CELL DIVISION PROTEIN FTSB"/>
    <property type="match status" value="1"/>
</dbReference>
<dbReference type="GO" id="GO:0043093">
    <property type="term" value="P:FtsZ-dependent cytokinesis"/>
    <property type="evidence" value="ECO:0007669"/>
    <property type="project" value="UniProtKB-UniRule"/>
</dbReference>
<dbReference type="InterPro" id="IPR007060">
    <property type="entry name" value="FtsL/DivIC"/>
</dbReference>
<keyword evidence="3 7" id="KW-0812">Transmembrane</keyword>
<comment type="subcellular location">
    <subcellularLocation>
        <location evidence="7">Cell inner membrane</location>
        <topology evidence="7">Single-pass type II membrane protein</topology>
    </subcellularLocation>
    <text evidence="7">Localizes to the division septum.</text>
</comment>
<gene>
    <name evidence="7 8" type="primary">ftsB</name>
    <name evidence="8" type="ORF">NAF29_03980</name>
</gene>
<comment type="function">
    <text evidence="7">Essential cell division protein. May link together the upstream cell division proteins, which are predominantly cytoplasmic, with the downstream cell division proteins, which are predominantly periplasmic.</text>
</comment>
<feature type="topological domain" description="Periplasmic" evidence="7">
    <location>
        <begin position="22"/>
        <end position="99"/>
    </location>
</feature>
<evidence type="ECO:0000313" key="9">
    <source>
        <dbReference type="Proteomes" id="UP001165393"/>
    </source>
</evidence>
<keyword evidence="1 7" id="KW-1003">Cell membrane</keyword>
<comment type="similarity">
    <text evidence="7">Belongs to the FtsB family.</text>
</comment>
<dbReference type="GO" id="GO:0005886">
    <property type="term" value="C:plasma membrane"/>
    <property type="evidence" value="ECO:0007669"/>
    <property type="project" value="UniProtKB-SubCell"/>
</dbReference>
<keyword evidence="4 7" id="KW-1133">Transmembrane helix</keyword>
<evidence type="ECO:0000256" key="6">
    <source>
        <dbReference type="ARBA" id="ARBA00023306"/>
    </source>
</evidence>
<dbReference type="GO" id="GO:0032153">
    <property type="term" value="C:cell division site"/>
    <property type="evidence" value="ECO:0007669"/>
    <property type="project" value="UniProtKB-UniRule"/>
</dbReference>
<evidence type="ECO:0000256" key="1">
    <source>
        <dbReference type="ARBA" id="ARBA00022475"/>
    </source>
</evidence>
<keyword evidence="6 7" id="KW-0131">Cell cycle</keyword>
<dbReference type="GO" id="GO:0030428">
    <property type="term" value="C:cell septum"/>
    <property type="evidence" value="ECO:0007669"/>
    <property type="project" value="TreeGrafter"/>
</dbReference>
<organism evidence="8 9">
    <name type="scientific">Echinimonas agarilytica</name>
    <dbReference type="NCBI Taxonomy" id="1215918"/>
    <lineage>
        <taxon>Bacteria</taxon>
        <taxon>Pseudomonadati</taxon>
        <taxon>Pseudomonadota</taxon>
        <taxon>Gammaproteobacteria</taxon>
        <taxon>Alteromonadales</taxon>
        <taxon>Echinimonadaceae</taxon>
        <taxon>Echinimonas</taxon>
    </lineage>
</organism>
<dbReference type="Pfam" id="PF04977">
    <property type="entry name" value="DivIC"/>
    <property type="match status" value="1"/>
</dbReference>
<evidence type="ECO:0000313" key="8">
    <source>
        <dbReference type="EMBL" id="MCM2678834.1"/>
    </source>
</evidence>
<dbReference type="NCBIfam" id="NF002058">
    <property type="entry name" value="PRK00888.1"/>
    <property type="match status" value="1"/>
</dbReference>
<evidence type="ECO:0000256" key="5">
    <source>
        <dbReference type="ARBA" id="ARBA00023136"/>
    </source>
</evidence>
<dbReference type="PANTHER" id="PTHR37485:SF1">
    <property type="entry name" value="CELL DIVISION PROTEIN FTSB"/>
    <property type="match status" value="1"/>
</dbReference>
<accession>A0AA42B6L6</accession>